<comment type="caution">
    <text evidence="2">The sequence shown here is derived from an EMBL/GenBank/DDBJ whole genome shotgun (WGS) entry which is preliminary data.</text>
</comment>
<feature type="domain" description="Carrier" evidence="1">
    <location>
        <begin position="5"/>
        <end position="85"/>
    </location>
</feature>
<dbReference type="Proteomes" id="UP000248749">
    <property type="component" value="Unassembled WGS sequence"/>
</dbReference>
<reference evidence="2 3" key="1">
    <citation type="submission" date="2018-01" db="EMBL/GenBank/DDBJ databases">
        <title>Draft genome sequence of Salinispora sp. 13K206.</title>
        <authorList>
            <person name="Sahin N."/>
            <person name="Saygin H."/>
            <person name="Ay H."/>
        </authorList>
    </citation>
    <scope>NUCLEOTIDE SEQUENCE [LARGE SCALE GENOMIC DNA]</scope>
    <source>
        <strain evidence="2 3">13K206</strain>
    </source>
</reference>
<keyword evidence="3" id="KW-1185">Reference proteome</keyword>
<sequence>MTNRTQVTEAVKRLVVRESRLSVSPTAVADDEPLNGALLRVNSLGFLGMLVQLEDELDLTLPDDLFAGRVFTTVADLVDVVMDVTKEET</sequence>
<evidence type="ECO:0000313" key="2">
    <source>
        <dbReference type="EMBL" id="PZG02541.1"/>
    </source>
</evidence>
<dbReference type="InterPro" id="IPR009081">
    <property type="entry name" value="PP-bd_ACP"/>
</dbReference>
<dbReference type="EMBL" id="POUB01000007">
    <property type="protein sequence ID" value="PZG02541.1"/>
    <property type="molecule type" value="Genomic_DNA"/>
</dbReference>
<gene>
    <name evidence="2" type="ORF">C1I99_02160</name>
</gene>
<dbReference type="PROSITE" id="PS50075">
    <property type="entry name" value="CARRIER"/>
    <property type="match status" value="1"/>
</dbReference>
<dbReference type="OrthoDB" id="4225030at2"/>
<name>A0A2W2CX83_9ACTN</name>
<accession>A0A2W2CX83</accession>
<dbReference type="AlphaFoldDB" id="A0A2W2CX83"/>
<dbReference type="SUPFAM" id="SSF47336">
    <property type="entry name" value="ACP-like"/>
    <property type="match status" value="1"/>
</dbReference>
<evidence type="ECO:0000259" key="1">
    <source>
        <dbReference type="PROSITE" id="PS50075"/>
    </source>
</evidence>
<organism evidence="2 3">
    <name type="scientific">Micromonospora deserti</name>
    <dbReference type="NCBI Taxonomy" id="2070366"/>
    <lineage>
        <taxon>Bacteria</taxon>
        <taxon>Bacillati</taxon>
        <taxon>Actinomycetota</taxon>
        <taxon>Actinomycetes</taxon>
        <taxon>Micromonosporales</taxon>
        <taxon>Micromonosporaceae</taxon>
        <taxon>Micromonospora</taxon>
    </lineage>
</organism>
<dbReference type="Gene3D" id="1.10.1200.10">
    <property type="entry name" value="ACP-like"/>
    <property type="match status" value="1"/>
</dbReference>
<dbReference type="InterPro" id="IPR036736">
    <property type="entry name" value="ACP-like_sf"/>
</dbReference>
<dbReference type="Pfam" id="PF00550">
    <property type="entry name" value="PP-binding"/>
    <property type="match status" value="1"/>
</dbReference>
<proteinExistence type="predicted"/>
<evidence type="ECO:0000313" key="3">
    <source>
        <dbReference type="Proteomes" id="UP000248749"/>
    </source>
</evidence>
<protein>
    <submittedName>
        <fullName evidence="2">Acyl carrier protein</fullName>
    </submittedName>
</protein>
<dbReference type="RefSeq" id="WP_111132464.1">
    <property type="nucleotide sequence ID" value="NZ_POUB01000007.1"/>
</dbReference>